<dbReference type="OrthoDB" id="19182at2759"/>
<accession>A0A8M8UVC6</accession>
<feature type="compositionally biased region" description="Polar residues" evidence="1">
    <location>
        <begin position="51"/>
        <end position="60"/>
    </location>
</feature>
<name>A0A8M8UVC6_SESIN</name>
<evidence type="ECO:0000256" key="2">
    <source>
        <dbReference type="SAM" id="Phobius"/>
    </source>
</evidence>
<organism evidence="3 4">
    <name type="scientific">Sesamum indicum</name>
    <name type="common">Oriental sesame</name>
    <name type="synonym">Sesamum orientale</name>
    <dbReference type="NCBI Taxonomy" id="4182"/>
    <lineage>
        <taxon>Eukaryota</taxon>
        <taxon>Viridiplantae</taxon>
        <taxon>Streptophyta</taxon>
        <taxon>Embryophyta</taxon>
        <taxon>Tracheophyta</taxon>
        <taxon>Spermatophyta</taxon>
        <taxon>Magnoliopsida</taxon>
        <taxon>eudicotyledons</taxon>
        <taxon>Gunneridae</taxon>
        <taxon>Pentapetalae</taxon>
        <taxon>asterids</taxon>
        <taxon>lamiids</taxon>
        <taxon>Lamiales</taxon>
        <taxon>Pedaliaceae</taxon>
        <taxon>Sesamum</taxon>
    </lineage>
</organism>
<keyword evidence="3" id="KW-1185">Reference proteome</keyword>
<gene>
    <name evidence="4" type="primary">LOC110011267</name>
</gene>
<proteinExistence type="predicted"/>
<feature type="region of interest" description="Disordered" evidence="1">
    <location>
        <begin position="50"/>
        <end position="94"/>
    </location>
</feature>
<reference evidence="4" key="1">
    <citation type="submission" date="2025-08" db="UniProtKB">
        <authorList>
            <consortium name="RefSeq"/>
        </authorList>
    </citation>
    <scope>IDENTIFICATION</scope>
</reference>
<feature type="transmembrane region" description="Helical" evidence="2">
    <location>
        <begin position="130"/>
        <end position="153"/>
    </location>
</feature>
<evidence type="ECO:0000313" key="3">
    <source>
        <dbReference type="Proteomes" id="UP000504604"/>
    </source>
</evidence>
<dbReference type="Proteomes" id="UP000504604">
    <property type="component" value="Linkage group LG2"/>
</dbReference>
<protein>
    <submittedName>
        <fullName evidence="4">Uncharacterized protein LOC110011267 isoform X1</fullName>
    </submittedName>
</protein>
<sequence>MNRLESTLAPWQRDGQCQGLLESPTYFPSPLCSVLALNQKQKLMILHDNLTHSSSRPNPDTDTDPISHGGGFIPETQPSGNPVTPTPVTTNAKREETRLAPTSFYALRTRTQITQMIREYKKISYRVPTAVLVGLLNVLNIVSSIFISCAFVIHVNLSFQCHDPDFS</sequence>
<dbReference type="KEGG" id="sind:110011267"/>
<dbReference type="AlphaFoldDB" id="A0A8M8UVC6"/>
<keyword evidence="2" id="KW-1133">Transmembrane helix</keyword>
<evidence type="ECO:0000313" key="4">
    <source>
        <dbReference type="RefSeq" id="XP_020547796.1"/>
    </source>
</evidence>
<evidence type="ECO:0000256" key="1">
    <source>
        <dbReference type="SAM" id="MobiDB-lite"/>
    </source>
</evidence>
<keyword evidence="2" id="KW-0812">Transmembrane</keyword>
<dbReference type="GeneID" id="110011267"/>
<keyword evidence="2" id="KW-0472">Membrane</keyword>
<dbReference type="RefSeq" id="XP_020547796.1">
    <property type="nucleotide sequence ID" value="XM_020692137.1"/>
</dbReference>